<dbReference type="eggNOG" id="arCOG07934">
    <property type="taxonomic scope" value="Archaea"/>
</dbReference>
<accession>H2C6E0</accession>
<dbReference type="Proteomes" id="UP000003980">
    <property type="component" value="Unassembled WGS sequence"/>
</dbReference>
<organism evidence="1 2">
    <name type="scientific">Metallosphaera yellowstonensis MK1</name>
    <dbReference type="NCBI Taxonomy" id="671065"/>
    <lineage>
        <taxon>Archaea</taxon>
        <taxon>Thermoproteota</taxon>
        <taxon>Thermoprotei</taxon>
        <taxon>Sulfolobales</taxon>
        <taxon>Sulfolobaceae</taxon>
        <taxon>Metallosphaera</taxon>
    </lineage>
</organism>
<dbReference type="EMBL" id="JH597768">
    <property type="protein sequence ID" value="EHP69367.1"/>
    <property type="molecule type" value="Genomic_DNA"/>
</dbReference>
<proteinExistence type="predicted"/>
<sequence>NLYDKFIHMKTGKDGEYYYAELSKDEVIKLKEIVEKKAKERTNVRKPSYET</sequence>
<dbReference type="AlphaFoldDB" id="H2C6E0"/>
<protein>
    <submittedName>
        <fullName evidence="1">Uncharacterized protein</fullName>
    </submittedName>
</protein>
<feature type="non-terminal residue" evidence="1">
    <location>
        <position position="1"/>
    </location>
</feature>
<evidence type="ECO:0000313" key="2">
    <source>
        <dbReference type="Proteomes" id="UP000003980"/>
    </source>
</evidence>
<reference evidence="1 2" key="1">
    <citation type="submission" date="2012-01" db="EMBL/GenBank/DDBJ databases">
        <title>Improved High-Quality Draft sequence of Metallosphaera yellowstonensis MK1.</title>
        <authorList>
            <consortium name="US DOE Joint Genome Institute"/>
            <person name="Lucas S."/>
            <person name="Han J."/>
            <person name="Cheng J.-F."/>
            <person name="Goodwin L."/>
            <person name="Pitluck S."/>
            <person name="Peters L."/>
            <person name="Teshima H."/>
            <person name="Detter J.C."/>
            <person name="Han C."/>
            <person name="Tapia R."/>
            <person name="Land M."/>
            <person name="Hauser L."/>
            <person name="Kyrpides N."/>
            <person name="Kozubal M."/>
            <person name="Macur R.E."/>
            <person name="Jay Z."/>
            <person name="Inskeep W."/>
            <person name="Woyke T."/>
        </authorList>
    </citation>
    <scope>NUCLEOTIDE SEQUENCE [LARGE SCALE GENOMIC DNA]</scope>
    <source>
        <strain evidence="1 2">MK1</strain>
    </source>
</reference>
<gene>
    <name evidence="1" type="ORF">MetMK1DRAFT_00021180</name>
</gene>
<name>H2C6E0_9CREN</name>
<keyword evidence="2" id="KW-1185">Reference proteome</keyword>
<dbReference type="HOGENOM" id="CLU_210681_1_0_2"/>
<evidence type="ECO:0000313" key="1">
    <source>
        <dbReference type="EMBL" id="EHP69367.1"/>
    </source>
</evidence>